<sequence>MNKLLIRNIGWIVLIAVWSFLAGAYFNLGWVRNHSVDYKTGFFIGGIGMWIVFIGMGILIYRFAKKNGAQDPAKPALYVVSFFTICFLIIASIKYNDVKKDKFVDDLEYSFVDYYTYKAAEKGLKITDLKWELQDLYLFIRYDLKSHAELEKIMRLETEEAVFEENKVIAELCINALELTEKSKYPSPEGMKELFE</sequence>
<evidence type="ECO:0000313" key="3">
    <source>
        <dbReference type="Proteomes" id="UP000652681"/>
    </source>
</evidence>
<dbReference type="EMBL" id="JACVEL010000004">
    <property type="protein sequence ID" value="MBC9812428.1"/>
    <property type="molecule type" value="Genomic_DNA"/>
</dbReference>
<keyword evidence="1" id="KW-0812">Transmembrane</keyword>
<accession>A0A8J6TZQ9</accession>
<reference evidence="2" key="1">
    <citation type="submission" date="2020-09" db="EMBL/GenBank/DDBJ databases">
        <title>Taishania pollutisoli gen. nov., sp. nov., Isolated from Tetrabromobisphenol A-Contaminated Soil.</title>
        <authorList>
            <person name="Chen Q."/>
        </authorList>
    </citation>
    <scope>NUCLEOTIDE SEQUENCE</scope>
    <source>
        <strain evidence="2">CZZ-1</strain>
    </source>
</reference>
<organism evidence="2 3">
    <name type="scientific">Taishania pollutisoli</name>
    <dbReference type="NCBI Taxonomy" id="2766479"/>
    <lineage>
        <taxon>Bacteria</taxon>
        <taxon>Pseudomonadati</taxon>
        <taxon>Bacteroidota</taxon>
        <taxon>Flavobacteriia</taxon>
        <taxon>Flavobacteriales</taxon>
        <taxon>Crocinitomicaceae</taxon>
        <taxon>Taishania</taxon>
    </lineage>
</organism>
<gene>
    <name evidence="2" type="ORF">H9Y05_08080</name>
</gene>
<evidence type="ECO:0000313" key="2">
    <source>
        <dbReference type="EMBL" id="MBC9812428.1"/>
    </source>
</evidence>
<dbReference type="AlphaFoldDB" id="A0A8J6TZQ9"/>
<keyword evidence="1" id="KW-1133">Transmembrane helix</keyword>
<feature type="transmembrane region" description="Helical" evidence="1">
    <location>
        <begin position="42"/>
        <end position="64"/>
    </location>
</feature>
<feature type="transmembrane region" description="Helical" evidence="1">
    <location>
        <begin position="9"/>
        <end position="30"/>
    </location>
</feature>
<dbReference type="Proteomes" id="UP000652681">
    <property type="component" value="Unassembled WGS sequence"/>
</dbReference>
<feature type="transmembrane region" description="Helical" evidence="1">
    <location>
        <begin position="76"/>
        <end position="95"/>
    </location>
</feature>
<proteinExistence type="predicted"/>
<protein>
    <submittedName>
        <fullName evidence="2">Uncharacterized protein</fullName>
    </submittedName>
</protein>
<name>A0A8J6TZQ9_9FLAO</name>
<comment type="caution">
    <text evidence="2">The sequence shown here is derived from an EMBL/GenBank/DDBJ whole genome shotgun (WGS) entry which is preliminary data.</text>
</comment>
<keyword evidence="1" id="KW-0472">Membrane</keyword>
<dbReference type="RefSeq" id="WP_216713998.1">
    <property type="nucleotide sequence ID" value="NZ_JACVEL010000004.1"/>
</dbReference>
<keyword evidence="3" id="KW-1185">Reference proteome</keyword>
<evidence type="ECO:0000256" key="1">
    <source>
        <dbReference type="SAM" id="Phobius"/>
    </source>
</evidence>